<feature type="domain" description="KIB1-4 beta-propeller" evidence="2">
    <location>
        <begin position="84"/>
        <end position="228"/>
    </location>
</feature>
<dbReference type="EMBL" id="OZ034817">
    <property type="protein sequence ID" value="CAL1379862.1"/>
    <property type="molecule type" value="Genomic_DNA"/>
</dbReference>
<evidence type="ECO:0000259" key="2">
    <source>
        <dbReference type="Pfam" id="PF03478"/>
    </source>
</evidence>
<feature type="transmembrane region" description="Helical" evidence="1">
    <location>
        <begin position="354"/>
        <end position="377"/>
    </location>
</feature>
<evidence type="ECO:0000313" key="4">
    <source>
        <dbReference type="Proteomes" id="UP001497516"/>
    </source>
</evidence>
<protein>
    <recommendedName>
        <fullName evidence="2">KIB1-4 beta-propeller domain-containing protein</fullName>
    </recommendedName>
</protein>
<dbReference type="PANTHER" id="PTHR33110">
    <property type="entry name" value="F-BOX/KELCH-REPEAT PROTEIN-RELATED"/>
    <property type="match status" value="1"/>
</dbReference>
<name>A0AAV2E227_9ROSI</name>
<keyword evidence="1" id="KW-0812">Transmembrane</keyword>
<keyword evidence="1" id="KW-0472">Membrane</keyword>
<evidence type="ECO:0000256" key="1">
    <source>
        <dbReference type="SAM" id="Phobius"/>
    </source>
</evidence>
<dbReference type="PANTHER" id="PTHR33110:SF71">
    <property type="entry name" value="F-BOX_KELCH-REPEAT PROTEIN"/>
    <property type="match status" value="1"/>
</dbReference>
<dbReference type="Pfam" id="PF03478">
    <property type="entry name" value="Beta-prop_KIB1-4"/>
    <property type="match status" value="1"/>
</dbReference>
<dbReference type="InterPro" id="IPR005174">
    <property type="entry name" value="KIB1-4_b-propeller"/>
</dbReference>
<dbReference type="Gene3D" id="1.20.1280.50">
    <property type="match status" value="1"/>
</dbReference>
<organism evidence="3 4">
    <name type="scientific">Linum trigynum</name>
    <dbReference type="NCBI Taxonomy" id="586398"/>
    <lineage>
        <taxon>Eukaryota</taxon>
        <taxon>Viridiplantae</taxon>
        <taxon>Streptophyta</taxon>
        <taxon>Embryophyta</taxon>
        <taxon>Tracheophyta</taxon>
        <taxon>Spermatophyta</taxon>
        <taxon>Magnoliopsida</taxon>
        <taxon>eudicotyledons</taxon>
        <taxon>Gunneridae</taxon>
        <taxon>Pentapetalae</taxon>
        <taxon>rosids</taxon>
        <taxon>fabids</taxon>
        <taxon>Malpighiales</taxon>
        <taxon>Linaceae</taxon>
        <taxon>Linum</taxon>
    </lineage>
</organism>
<reference evidence="3 4" key="1">
    <citation type="submission" date="2024-04" db="EMBL/GenBank/DDBJ databases">
        <authorList>
            <person name="Fracassetti M."/>
        </authorList>
    </citation>
    <scope>NUCLEOTIDE SEQUENCE [LARGE SCALE GENOMIC DNA]</scope>
</reference>
<accession>A0AAV2E227</accession>
<gene>
    <name evidence="3" type="ORF">LTRI10_LOCUS21353</name>
</gene>
<sequence length="395" mass="44365">MRSERSAAGVTGDRRRPWADLCPDLLNSICSRLPSHIERAEFGSVCRNWRRFYTATTDYAAPRATHNADLSVCTFYSGTLDDRKMTTVSQPQHPDQLARDFDGASVIGKGSGWWLLCNTADEIFCCFNPLLPSGNVIEVPRLFLSLNGRNPRRAALSAPPTDPDSVIFVLHGGYQIFSLLFPHENRWWTCRSPWGGRISAEIGYKEGRFFCLLETGDVLVVGREEEHGERRWRARKMRAARPLSPKRFHGINYLRSILVPPAAAAAGGGGGDVVGEFQVLSWERASRGGSFRLLTVERESMSMRNFCCSDDETTLLEAGVGSWEEMVAVEVEDQFEIEMTTPAGNAAEYRRARIVLTLGALFVFLLNGGIFLFFMFYNYPLVVENVLDKLSNFFF</sequence>
<proteinExistence type="predicted"/>
<dbReference type="Proteomes" id="UP001497516">
    <property type="component" value="Chromosome 4"/>
</dbReference>
<evidence type="ECO:0000313" key="3">
    <source>
        <dbReference type="EMBL" id="CAL1379862.1"/>
    </source>
</evidence>
<keyword evidence="4" id="KW-1185">Reference proteome</keyword>
<keyword evidence="1" id="KW-1133">Transmembrane helix</keyword>
<dbReference type="AlphaFoldDB" id="A0AAV2E227"/>